<dbReference type="Proteomes" id="UP000322225">
    <property type="component" value="Chromosome 4"/>
</dbReference>
<feature type="compositionally biased region" description="Gly residues" evidence="1">
    <location>
        <begin position="173"/>
        <end position="182"/>
    </location>
</feature>
<reference evidence="4" key="1">
    <citation type="submission" date="2017-08" db="EMBL/GenBank/DDBJ databases">
        <authorList>
            <person name="Cuomo C."/>
            <person name="Billmyre B."/>
            <person name="Heitman J."/>
        </authorList>
    </citation>
    <scope>NUCLEOTIDE SEQUENCE</scope>
    <source>
        <strain evidence="4">CBS 12478</strain>
    </source>
</reference>
<dbReference type="EMBL" id="CP144054">
    <property type="protein sequence ID" value="WWD18080.1"/>
    <property type="molecule type" value="Genomic_DNA"/>
</dbReference>
<sequence length="197" mass="21258">MTRLAIIASVLTLALLFLATPTNALFNDPGLSYCKCICFTNSTIIPLYRPDNPAKPCLSCTRQFCLDQKLSICKGAEVPELDADVGTGTEGDVEARCFKRDSPRDQLIVTFFLLIVFGLLLYAAIRARLTKAIEDRGRPQDLREWSEALLPAPLHSYSASLFPRRRDGGLGWGGGGGNGGEMRGNSATGYAPVSVGS</sequence>
<keyword evidence="5" id="KW-1185">Reference proteome</keyword>
<name>A0A5M6BSJ1_9TREE</name>
<dbReference type="PANTHER" id="PTHR36854">
    <property type="entry name" value="CHROMOSOME 9, WHOLE GENOME SHOTGUN SEQUENCE"/>
    <property type="match status" value="1"/>
</dbReference>
<organism evidence="4 5">
    <name type="scientific">Kwoniella shandongensis</name>
    <dbReference type="NCBI Taxonomy" id="1734106"/>
    <lineage>
        <taxon>Eukaryota</taxon>
        <taxon>Fungi</taxon>
        <taxon>Dikarya</taxon>
        <taxon>Basidiomycota</taxon>
        <taxon>Agaricomycotina</taxon>
        <taxon>Tremellomycetes</taxon>
        <taxon>Tremellales</taxon>
        <taxon>Cryptococcaceae</taxon>
        <taxon>Kwoniella</taxon>
    </lineage>
</organism>
<dbReference type="OrthoDB" id="2142503at2759"/>
<accession>A0A5M6BSJ1</accession>
<proteinExistence type="predicted"/>
<dbReference type="RefSeq" id="XP_031858762.1">
    <property type="nucleotide sequence ID" value="XM_032006981.1"/>
</dbReference>
<feature type="region of interest" description="Disordered" evidence="1">
    <location>
        <begin position="173"/>
        <end position="197"/>
    </location>
</feature>
<gene>
    <name evidence="4" type="ORF">CI109_102528</name>
</gene>
<evidence type="ECO:0000313" key="5">
    <source>
        <dbReference type="Proteomes" id="UP000322225"/>
    </source>
</evidence>
<evidence type="ECO:0000256" key="2">
    <source>
        <dbReference type="SAM" id="Phobius"/>
    </source>
</evidence>
<reference evidence="4" key="2">
    <citation type="submission" date="2024-01" db="EMBL/GenBank/DDBJ databases">
        <title>Comparative genomics of Cryptococcus and Kwoniella reveals pathogenesis evolution and contrasting modes of karyotype evolution via chromosome fusion or intercentromeric recombination.</title>
        <authorList>
            <person name="Coelho M.A."/>
            <person name="David-Palma M."/>
            <person name="Shea T."/>
            <person name="Bowers K."/>
            <person name="McGinley-Smith S."/>
            <person name="Mohammad A.W."/>
            <person name="Gnirke A."/>
            <person name="Yurkov A.M."/>
            <person name="Nowrousian M."/>
            <person name="Sun S."/>
            <person name="Cuomo C.A."/>
            <person name="Heitman J."/>
        </authorList>
    </citation>
    <scope>NUCLEOTIDE SEQUENCE</scope>
    <source>
        <strain evidence="4">CBS 12478</strain>
    </source>
</reference>
<keyword evidence="2" id="KW-0472">Membrane</keyword>
<feature type="transmembrane region" description="Helical" evidence="2">
    <location>
        <begin position="107"/>
        <end position="125"/>
    </location>
</feature>
<keyword evidence="2" id="KW-1133">Transmembrane helix</keyword>
<evidence type="ECO:0000256" key="3">
    <source>
        <dbReference type="SAM" id="SignalP"/>
    </source>
</evidence>
<protein>
    <submittedName>
        <fullName evidence="4">Uncharacterized protein</fullName>
    </submittedName>
</protein>
<keyword evidence="3" id="KW-0732">Signal</keyword>
<dbReference type="PANTHER" id="PTHR36854:SF1">
    <property type="entry name" value="TRANSMEMBRANE PROTEIN"/>
    <property type="match status" value="1"/>
</dbReference>
<dbReference type="AlphaFoldDB" id="A0A5M6BSJ1"/>
<dbReference type="GeneID" id="43591148"/>
<feature type="chain" id="PRO_5044211222" evidence="3">
    <location>
        <begin position="25"/>
        <end position="197"/>
    </location>
</feature>
<keyword evidence="2" id="KW-0812">Transmembrane</keyword>
<evidence type="ECO:0000256" key="1">
    <source>
        <dbReference type="SAM" id="MobiDB-lite"/>
    </source>
</evidence>
<feature type="signal peptide" evidence="3">
    <location>
        <begin position="1"/>
        <end position="24"/>
    </location>
</feature>
<dbReference type="KEGG" id="ksn:43591148"/>
<evidence type="ECO:0000313" key="4">
    <source>
        <dbReference type="EMBL" id="WWD18080.1"/>
    </source>
</evidence>